<protein>
    <submittedName>
        <fullName evidence="1">(4Fe-4S)-binding protein</fullName>
    </submittedName>
</protein>
<proteinExistence type="predicted"/>
<reference evidence="1" key="1">
    <citation type="journal article" date="2025" name="Int. J. Syst. Evol. Microbiol.">
        <title>Inconstantimicrobium mannanitabidum sp. nov., a novel member of the family Clostridiaceae isolated from anoxic soil under the treatment of reductive soil disinfestation.</title>
        <authorList>
            <person name="Ueki A."/>
            <person name="Tonouchi A."/>
            <person name="Honma S."/>
            <person name="Kaku N."/>
            <person name="Ueki K."/>
        </authorList>
    </citation>
    <scope>NUCLEOTIDE SEQUENCE</scope>
    <source>
        <strain evidence="1">TW13</strain>
    </source>
</reference>
<comment type="caution">
    <text evidence="1">The sequence shown here is derived from an EMBL/GenBank/DDBJ whole genome shotgun (WGS) entry which is preliminary data.</text>
</comment>
<keyword evidence="2" id="KW-1185">Reference proteome</keyword>
<evidence type="ECO:0000313" key="2">
    <source>
        <dbReference type="Proteomes" id="UP001058074"/>
    </source>
</evidence>
<dbReference type="EMBL" id="BROD01000001">
    <property type="protein sequence ID" value="GKX67417.1"/>
    <property type="molecule type" value="Genomic_DNA"/>
</dbReference>
<organism evidence="1 2">
    <name type="scientific">Inconstantimicrobium mannanitabidum</name>
    <dbReference type="NCBI Taxonomy" id="1604901"/>
    <lineage>
        <taxon>Bacteria</taxon>
        <taxon>Bacillati</taxon>
        <taxon>Bacillota</taxon>
        <taxon>Clostridia</taxon>
        <taxon>Eubacteriales</taxon>
        <taxon>Clostridiaceae</taxon>
        <taxon>Inconstantimicrobium</taxon>
    </lineage>
</organism>
<sequence length="255" mass="29593">MNKVAIVYFSGTGNTKYVADKMKSVIVRKGIEVDLINIEKDKINPKLYNKIIIGGPVYVERYPEILLRYLKENLSEYKGECMLYSTQASEGQTPVFQHAMKRIKKVNVSYFDYIPMPNNFYNFMFKHCSKEKEVQLIKEASEKAEKAALEFCEGKSKSYDMPNNRVFLADFAYKLTYPFLRDFLLRKLKVDESKCINCGLCVRSCPAKSIKIQPKLKINNKCTFCQRCIHSCPKNAFVYKDKPIIQYKPDRGEGK</sequence>
<dbReference type="Proteomes" id="UP001058074">
    <property type="component" value="Unassembled WGS sequence"/>
</dbReference>
<evidence type="ECO:0000313" key="1">
    <source>
        <dbReference type="EMBL" id="GKX67417.1"/>
    </source>
</evidence>
<accession>A0ACB5RDS5</accession>
<gene>
    <name evidence="1" type="ORF">rsdtw13_26750</name>
</gene>
<name>A0ACB5RDS5_9CLOT</name>